<evidence type="ECO:0000313" key="1">
    <source>
        <dbReference type="EMBL" id="MDX8337270.1"/>
    </source>
</evidence>
<organism evidence="1 2">
    <name type="scientific">Candidatus Cetobacterium colombiensis</name>
    <dbReference type="NCBI Taxonomy" id="3073100"/>
    <lineage>
        <taxon>Bacteria</taxon>
        <taxon>Fusobacteriati</taxon>
        <taxon>Fusobacteriota</taxon>
        <taxon>Fusobacteriia</taxon>
        <taxon>Fusobacteriales</taxon>
        <taxon>Fusobacteriaceae</taxon>
        <taxon>Cetobacterium</taxon>
    </lineage>
</organism>
<protein>
    <submittedName>
        <fullName evidence="1">Uncharacterized protein</fullName>
    </submittedName>
</protein>
<dbReference type="RefSeq" id="WP_256691902.1">
    <property type="nucleotide sequence ID" value="NZ_JAVIKH010000027.1"/>
</dbReference>
<comment type="caution">
    <text evidence="1">The sequence shown here is derived from an EMBL/GenBank/DDBJ whole genome shotgun (WGS) entry which is preliminary data.</text>
</comment>
<dbReference type="Proteomes" id="UP001279681">
    <property type="component" value="Unassembled WGS sequence"/>
</dbReference>
<reference evidence="2" key="1">
    <citation type="submission" date="2023-07" db="EMBL/GenBank/DDBJ databases">
        <authorList>
            <person name="Colorado M.A."/>
            <person name="Villamil L.M."/>
            <person name="Melo J.F."/>
            <person name="Rodriguez J.A."/>
            <person name="Ruiz R.Y."/>
        </authorList>
    </citation>
    <scope>NUCLEOTIDE SEQUENCE [LARGE SCALE GENOMIC DNA]</scope>
    <source>
        <strain evidence="2">C33</strain>
    </source>
</reference>
<keyword evidence="2" id="KW-1185">Reference proteome</keyword>
<dbReference type="EMBL" id="JAVIKH010000027">
    <property type="protein sequence ID" value="MDX8337270.1"/>
    <property type="molecule type" value="Genomic_DNA"/>
</dbReference>
<evidence type="ECO:0000313" key="2">
    <source>
        <dbReference type="Proteomes" id="UP001279681"/>
    </source>
</evidence>
<accession>A0ABU4WFX6</accession>
<sequence length="63" mass="7236">MESIILPESFVDLTISNQLKKDCFKYNKIVIIGGETALKKINNVIEEVLILKEKEIESLQEKN</sequence>
<proteinExistence type="predicted"/>
<name>A0ABU4WFX6_9FUSO</name>
<gene>
    <name evidence="1" type="ORF">RFV38_12325</name>
</gene>